<accession>A0A164BI87</accession>
<sequence>MDKCIDYIEMKIPAKTEYIGIVRLTLSGIANRMGYTYDDIEDLKIAVSEACTNAVQHAYGHNENGEVRIGFSLFENRLEITVSDDGKNFDLSKMKENTGPYSPSMPIEKLSEGGLGLFLIKTLMDEVTIDMNSGVTVKMSKLLNEERMRNEQTSWSKTKQ</sequence>
<keyword evidence="2 6" id="KW-0808">Transferase</keyword>
<dbReference type="STRING" id="33936.AZI98_10440"/>
<evidence type="ECO:0000256" key="4">
    <source>
        <dbReference type="ARBA" id="ARBA00022777"/>
    </source>
</evidence>
<evidence type="ECO:0000256" key="2">
    <source>
        <dbReference type="ARBA" id="ARBA00022679"/>
    </source>
</evidence>
<comment type="catalytic activity">
    <reaction evidence="6">
        <text>L-seryl-[protein] + ATP = O-phospho-L-seryl-[protein] + ADP + H(+)</text>
        <dbReference type="Rhea" id="RHEA:17989"/>
        <dbReference type="Rhea" id="RHEA-COMP:9863"/>
        <dbReference type="Rhea" id="RHEA-COMP:11604"/>
        <dbReference type="ChEBI" id="CHEBI:15378"/>
        <dbReference type="ChEBI" id="CHEBI:29999"/>
        <dbReference type="ChEBI" id="CHEBI:30616"/>
        <dbReference type="ChEBI" id="CHEBI:83421"/>
        <dbReference type="ChEBI" id="CHEBI:456216"/>
        <dbReference type="EC" id="2.7.11.1"/>
    </reaction>
</comment>
<dbReference type="GO" id="GO:0106310">
    <property type="term" value="F:protein serine kinase activity"/>
    <property type="evidence" value="ECO:0007669"/>
    <property type="project" value="RHEA"/>
</dbReference>
<keyword evidence="9" id="KW-1185">Reference proteome</keyword>
<dbReference type="InterPro" id="IPR036890">
    <property type="entry name" value="HATPase_C_sf"/>
</dbReference>
<comment type="similarity">
    <text evidence="6">Belongs to the anti-sigma-factor family.</text>
</comment>
<evidence type="ECO:0000256" key="6">
    <source>
        <dbReference type="HAMAP-Rule" id="MF_00638"/>
    </source>
</evidence>
<proteinExistence type="inferred from homology"/>
<dbReference type="EMBL" id="LWBR01000026">
    <property type="protein sequence ID" value="KZN96121.1"/>
    <property type="molecule type" value="Genomic_DNA"/>
</dbReference>
<evidence type="ECO:0000256" key="5">
    <source>
        <dbReference type="ARBA" id="ARBA00022840"/>
    </source>
</evidence>
<evidence type="ECO:0000313" key="9">
    <source>
        <dbReference type="Proteomes" id="UP000076476"/>
    </source>
</evidence>
<dbReference type="CDD" id="cd16936">
    <property type="entry name" value="HATPase_RsbW-like"/>
    <property type="match status" value="1"/>
</dbReference>
<dbReference type="HAMAP" id="MF_00638">
    <property type="entry name" value="Anti_sigma_B"/>
    <property type="match status" value="1"/>
</dbReference>
<dbReference type="NCBIfam" id="NF003144">
    <property type="entry name" value="PRK04069.1"/>
    <property type="match status" value="1"/>
</dbReference>
<dbReference type="OrthoDB" id="9798941at2"/>
<dbReference type="GO" id="GO:0004674">
    <property type="term" value="F:protein serine/threonine kinase activity"/>
    <property type="evidence" value="ECO:0007669"/>
    <property type="project" value="UniProtKB-KW"/>
</dbReference>
<dbReference type="PANTHER" id="PTHR35526:SF9">
    <property type="entry name" value="SERINE-PROTEIN KINASE RSBW"/>
    <property type="match status" value="1"/>
</dbReference>
<reference evidence="8 9" key="1">
    <citation type="submission" date="2016-04" db="EMBL/GenBank/DDBJ databases">
        <title>Draft genome sequence of Aeribacillus pallidus 8m3 from petroleum reservoir.</title>
        <authorList>
            <person name="Poltaraus A.B."/>
            <person name="Nazina T.N."/>
            <person name="Tourova T.P."/>
            <person name="Malakho S.M."/>
            <person name="Korshunova A.V."/>
            <person name="Sokolova D.S."/>
        </authorList>
    </citation>
    <scope>NUCLEOTIDE SEQUENCE [LARGE SCALE GENOMIC DNA]</scope>
    <source>
        <strain evidence="8 9">8m3</strain>
    </source>
</reference>
<keyword evidence="4 6" id="KW-0418">Kinase</keyword>
<dbReference type="EC" id="2.7.11.1" evidence="6"/>
<dbReference type="AlphaFoldDB" id="A0A164BI87"/>
<dbReference type="Gene3D" id="3.30.565.10">
    <property type="entry name" value="Histidine kinase-like ATPase, C-terminal domain"/>
    <property type="match status" value="1"/>
</dbReference>
<evidence type="ECO:0000256" key="1">
    <source>
        <dbReference type="ARBA" id="ARBA00022527"/>
    </source>
</evidence>
<evidence type="ECO:0000256" key="3">
    <source>
        <dbReference type="ARBA" id="ARBA00022741"/>
    </source>
</evidence>
<dbReference type="GO" id="GO:0005524">
    <property type="term" value="F:ATP binding"/>
    <property type="evidence" value="ECO:0007669"/>
    <property type="project" value="UniProtKB-KW"/>
</dbReference>
<evidence type="ECO:0000259" key="7">
    <source>
        <dbReference type="Pfam" id="PF13581"/>
    </source>
</evidence>
<evidence type="ECO:0000313" key="8">
    <source>
        <dbReference type="EMBL" id="KZN96121.1"/>
    </source>
</evidence>
<comment type="catalytic activity">
    <reaction evidence="6">
        <text>L-threonyl-[protein] + ATP = O-phospho-L-threonyl-[protein] + ADP + H(+)</text>
        <dbReference type="Rhea" id="RHEA:46608"/>
        <dbReference type="Rhea" id="RHEA-COMP:11060"/>
        <dbReference type="Rhea" id="RHEA-COMP:11605"/>
        <dbReference type="ChEBI" id="CHEBI:15378"/>
        <dbReference type="ChEBI" id="CHEBI:30013"/>
        <dbReference type="ChEBI" id="CHEBI:30616"/>
        <dbReference type="ChEBI" id="CHEBI:61977"/>
        <dbReference type="ChEBI" id="CHEBI:456216"/>
        <dbReference type="EC" id="2.7.11.1"/>
    </reaction>
</comment>
<comment type="function">
    <text evidence="6">Negative regulator of sigma-B activity. Phosphorylates and inactivates its specific antagonist protein, RsbV. Upon phosphorylation of RsbV, RsbW is released and binds to sigma-B, thereby blocking its ability to form an RNA polymerase holoenzyme (E-sigma-B).</text>
</comment>
<dbReference type="Proteomes" id="UP000076476">
    <property type="component" value="Unassembled WGS sequence"/>
</dbReference>
<protein>
    <recommendedName>
        <fullName evidence="6">Serine-protein kinase RsbW</fullName>
        <ecNumber evidence="6">2.7.11.1</ecNumber>
    </recommendedName>
    <alternativeName>
        <fullName evidence="6">Anti-sigma-B factor</fullName>
    </alternativeName>
    <alternativeName>
        <fullName evidence="6">Sigma-B negative effector RsbW</fullName>
    </alternativeName>
</protein>
<dbReference type="InterPro" id="IPR010193">
    <property type="entry name" value="RsbW"/>
</dbReference>
<dbReference type="SUPFAM" id="SSF55874">
    <property type="entry name" value="ATPase domain of HSP90 chaperone/DNA topoisomerase II/histidine kinase"/>
    <property type="match status" value="1"/>
</dbReference>
<dbReference type="InterPro" id="IPR050267">
    <property type="entry name" value="Anti-sigma-factor_SerPK"/>
</dbReference>
<keyword evidence="1 6" id="KW-0723">Serine/threonine-protein kinase</keyword>
<keyword evidence="5 6" id="KW-0067">ATP-binding</keyword>
<dbReference type="Pfam" id="PF13581">
    <property type="entry name" value="HATPase_c_2"/>
    <property type="match status" value="1"/>
</dbReference>
<gene>
    <name evidence="6" type="primary">rsbW</name>
    <name evidence="8" type="ORF">AZI98_10440</name>
</gene>
<name>A0A164BI87_9BACI</name>
<feature type="domain" description="Histidine kinase/HSP90-like ATPase" evidence="7">
    <location>
        <begin position="12"/>
        <end position="141"/>
    </location>
</feature>
<comment type="caution">
    <text evidence="8">The sequence shown here is derived from an EMBL/GenBank/DDBJ whole genome shotgun (WGS) entry which is preliminary data.</text>
</comment>
<dbReference type="PANTHER" id="PTHR35526">
    <property type="entry name" value="ANTI-SIGMA-F FACTOR RSBW-RELATED"/>
    <property type="match status" value="1"/>
</dbReference>
<accession>A0A165XKB8</accession>
<keyword evidence="3 6" id="KW-0547">Nucleotide-binding</keyword>
<dbReference type="InterPro" id="IPR003594">
    <property type="entry name" value="HATPase_dom"/>
</dbReference>
<dbReference type="NCBIfam" id="TIGR01924">
    <property type="entry name" value="rsbW_low_gc"/>
    <property type="match status" value="1"/>
</dbReference>
<organism evidence="8 9">
    <name type="scientific">Aeribacillus pallidus</name>
    <dbReference type="NCBI Taxonomy" id="33936"/>
    <lineage>
        <taxon>Bacteria</taxon>
        <taxon>Bacillati</taxon>
        <taxon>Bacillota</taxon>
        <taxon>Bacilli</taxon>
        <taxon>Bacillales</taxon>
        <taxon>Bacillaceae</taxon>
        <taxon>Aeribacillus</taxon>
    </lineage>
</organism>
<dbReference type="GO" id="GO:0016989">
    <property type="term" value="F:sigma factor antagonist activity"/>
    <property type="evidence" value="ECO:0007669"/>
    <property type="project" value="InterPro"/>
</dbReference>
<dbReference type="RefSeq" id="WP_063388235.1">
    <property type="nucleotide sequence ID" value="NZ_LVHY01000020.1"/>
</dbReference>